<dbReference type="PANTHER" id="PTHR31563:SF10">
    <property type="entry name" value="ION CHANNEL POLLUX-RELATED"/>
    <property type="match status" value="1"/>
</dbReference>
<evidence type="ECO:0000256" key="8">
    <source>
        <dbReference type="ARBA" id="ARBA00023303"/>
    </source>
</evidence>
<dbReference type="Pfam" id="PF06241">
    <property type="entry name" value="Castor_Poll_mid"/>
    <property type="match status" value="1"/>
</dbReference>
<dbReference type="OrthoDB" id="305351at2"/>
<dbReference type="STRING" id="671072.PL921480266"/>
<dbReference type="InterPro" id="IPR044849">
    <property type="entry name" value="CASTOR/POLLUX/SYM8-like"/>
</dbReference>
<dbReference type="RefSeq" id="WP_072717261.1">
    <property type="nucleotide sequence ID" value="NZ_LN889764.1"/>
</dbReference>
<dbReference type="InterPro" id="IPR003148">
    <property type="entry name" value="RCK_N"/>
</dbReference>
<keyword evidence="8" id="KW-0407">Ion channel</keyword>
<evidence type="ECO:0000256" key="7">
    <source>
        <dbReference type="ARBA" id="ARBA00023136"/>
    </source>
</evidence>
<feature type="transmembrane region" description="Helical" evidence="9">
    <location>
        <begin position="21"/>
        <end position="44"/>
    </location>
</feature>
<evidence type="ECO:0000259" key="10">
    <source>
        <dbReference type="PROSITE" id="PS51201"/>
    </source>
</evidence>
<feature type="transmembrane region" description="Helical" evidence="9">
    <location>
        <begin position="130"/>
        <end position="148"/>
    </location>
</feature>
<dbReference type="InterPro" id="IPR010420">
    <property type="entry name" value="CASTOR/POLLUX/SYM8_dom"/>
</dbReference>
<sequence>MSKITFAEQFRYRFDNFMSKGTIALVSGLALVSLAFIVLMGFFVSLARIAPLGDTGLNPFEAMWAVLMRTLDAGTMGGDQGWSFRLAMLFVTFGGIFIISTLIGVLSSGIDTKLEDLRKGRSRVIETDHIVILGWSLQIITLINQLILANANRSDTCIVILSPEDKVQMEDHLYDELGKLRQVRLVCRTGNPSNLADLGMVNIQAARSIIILNESPAKSDINLIKILLAIKNLPRLESQPYHIVAQVQDINTLDIIQLIGQDEIEGLLTQDLISRIIVQTCRQSGLSIVYLELLDFTGVEIYIHEEPSLQGQSYGDILLAYKDSAVIGMQLTDGTIQLNPSIERILQPAEKLVLLSEDDSTIRLSGVSKSAINHQGIQLTQKTAIATSEHTLMLGWNDRIPRILVQLDQYVASNSSVTLVSPFPETDIIDCLKTLNLEQQTLHYYQGSITERNVLESLSLEKYHHVIVLSNPDLDPEEADAQTLITLIYLRDIADRKNPNLQIVTEMLDTRNQALAQVARPDDFVITEQIISRMLAQVSEQKSLNSVFAELFSPEGSEIYLKPVSNYVNLNEPINFYTVVEAAKQRGESAIGYRCLKDAQNLARGYGIVLNPKKDELVKFSPQDRIIVLADC</sequence>
<dbReference type="Gene3D" id="3.40.50.720">
    <property type="entry name" value="NAD(P)-binding Rossmann-like Domain"/>
    <property type="match status" value="2"/>
</dbReference>
<feature type="transmembrane region" description="Helical" evidence="9">
    <location>
        <begin position="86"/>
        <end position="110"/>
    </location>
</feature>
<evidence type="ECO:0000313" key="12">
    <source>
        <dbReference type="Proteomes" id="UP000184315"/>
    </source>
</evidence>
<dbReference type="Pfam" id="PF22614">
    <property type="entry name" value="Slo-like_RCK"/>
    <property type="match status" value="1"/>
</dbReference>
<evidence type="ECO:0000256" key="2">
    <source>
        <dbReference type="ARBA" id="ARBA00008577"/>
    </source>
</evidence>
<keyword evidence="5 9" id="KW-1133">Transmembrane helix</keyword>
<keyword evidence="6" id="KW-0406">Ion transport</keyword>
<evidence type="ECO:0000256" key="1">
    <source>
        <dbReference type="ARBA" id="ARBA00004127"/>
    </source>
</evidence>
<accession>A0A1J1LW03</accession>
<proteinExistence type="inferred from homology"/>
<feature type="domain" description="RCK N-terminal" evidence="10">
    <location>
        <begin position="388"/>
        <end position="526"/>
    </location>
</feature>
<dbReference type="InterPro" id="IPR036291">
    <property type="entry name" value="NAD(P)-bd_dom_sf"/>
</dbReference>
<evidence type="ECO:0000256" key="6">
    <source>
        <dbReference type="ARBA" id="ARBA00023065"/>
    </source>
</evidence>
<keyword evidence="7 9" id="KW-0472">Membrane</keyword>
<keyword evidence="4 9" id="KW-0812">Transmembrane</keyword>
<keyword evidence="12" id="KW-1185">Reference proteome</keyword>
<evidence type="ECO:0000256" key="4">
    <source>
        <dbReference type="ARBA" id="ARBA00022692"/>
    </source>
</evidence>
<dbReference type="Proteomes" id="UP000184315">
    <property type="component" value="Unassembled WGS sequence"/>
</dbReference>
<dbReference type="EMBL" id="CZDF01000188">
    <property type="protein sequence ID" value="CUR36156.1"/>
    <property type="molecule type" value="Genomic_DNA"/>
</dbReference>
<keyword evidence="3" id="KW-0813">Transport</keyword>
<name>A0A1J1LW03_9CYAN</name>
<gene>
    <name evidence="11" type="ORF">PL921480266</name>
</gene>
<dbReference type="PANTHER" id="PTHR31563">
    <property type="entry name" value="ION CHANNEL POLLUX-RELATED"/>
    <property type="match status" value="1"/>
</dbReference>
<dbReference type="PROSITE" id="PS51201">
    <property type="entry name" value="RCK_N"/>
    <property type="match status" value="1"/>
</dbReference>
<comment type="subcellular location">
    <subcellularLocation>
        <location evidence="1">Endomembrane system</location>
        <topology evidence="1">Multi-pass membrane protein</topology>
    </subcellularLocation>
</comment>
<dbReference type="AlphaFoldDB" id="A0A1J1LW03"/>
<evidence type="ECO:0000256" key="9">
    <source>
        <dbReference type="SAM" id="Phobius"/>
    </source>
</evidence>
<reference evidence="12" key="1">
    <citation type="submission" date="2015-10" db="EMBL/GenBank/DDBJ databases">
        <authorList>
            <person name="Regsiter A."/>
            <person name="william w."/>
        </authorList>
    </citation>
    <scope>NUCLEOTIDE SEQUENCE [LARGE SCALE GENOMIC DNA]</scope>
</reference>
<dbReference type="GO" id="GO:0012505">
    <property type="term" value="C:endomembrane system"/>
    <property type="evidence" value="ECO:0007669"/>
    <property type="project" value="UniProtKB-SubCell"/>
</dbReference>
<dbReference type="GO" id="GO:0006813">
    <property type="term" value="P:potassium ion transport"/>
    <property type="evidence" value="ECO:0007669"/>
    <property type="project" value="InterPro"/>
</dbReference>
<evidence type="ECO:0000256" key="5">
    <source>
        <dbReference type="ARBA" id="ARBA00022989"/>
    </source>
</evidence>
<evidence type="ECO:0000256" key="3">
    <source>
        <dbReference type="ARBA" id="ARBA00022448"/>
    </source>
</evidence>
<comment type="similarity">
    <text evidence="2">Belongs to the castor/pollux (TC 1.A.1.23) family.</text>
</comment>
<evidence type="ECO:0000313" key="11">
    <source>
        <dbReference type="EMBL" id="CUR36156.1"/>
    </source>
</evidence>
<dbReference type="GO" id="GO:0034220">
    <property type="term" value="P:monoatomic ion transmembrane transport"/>
    <property type="evidence" value="ECO:0007669"/>
    <property type="project" value="UniProtKB-KW"/>
</dbReference>
<organism evidence="11 12">
    <name type="scientific">Planktothrix tepida PCC 9214</name>
    <dbReference type="NCBI Taxonomy" id="671072"/>
    <lineage>
        <taxon>Bacteria</taxon>
        <taxon>Bacillati</taxon>
        <taxon>Cyanobacteriota</taxon>
        <taxon>Cyanophyceae</taxon>
        <taxon>Oscillatoriophycideae</taxon>
        <taxon>Oscillatoriales</taxon>
        <taxon>Microcoleaceae</taxon>
        <taxon>Planktothrix</taxon>
    </lineage>
</organism>
<protein>
    <submittedName>
        <fullName evidence="11">Putative secreted protein</fullName>
    </submittedName>
</protein>
<dbReference type="SUPFAM" id="SSF51735">
    <property type="entry name" value="NAD(P)-binding Rossmann-fold domains"/>
    <property type="match status" value="2"/>
</dbReference>